<dbReference type="EMBL" id="JASPKZ010008888">
    <property type="protein sequence ID" value="KAJ9578335.1"/>
    <property type="molecule type" value="Genomic_DNA"/>
</dbReference>
<keyword evidence="3" id="KW-1185">Reference proteome</keyword>
<dbReference type="Proteomes" id="UP001233999">
    <property type="component" value="Unassembled WGS sequence"/>
</dbReference>
<feature type="non-terminal residue" evidence="2">
    <location>
        <position position="1"/>
    </location>
</feature>
<evidence type="ECO:0000256" key="1">
    <source>
        <dbReference type="SAM" id="MobiDB-lite"/>
    </source>
</evidence>
<feature type="compositionally biased region" description="Polar residues" evidence="1">
    <location>
        <begin position="9"/>
        <end position="38"/>
    </location>
</feature>
<organism evidence="2 3">
    <name type="scientific">Diploptera punctata</name>
    <name type="common">Pacific beetle cockroach</name>
    <dbReference type="NCBI Taxonomy" id="6984"/>
    <lineage>
        <taxon>Eukaryota</taxon>
        <taxon>Metazoa</taxon>
        <taxon>Ecdysozoa</taxon>
        <taxon>Arthropoda</taxon>
        <taxon>Hexapoda</taxon>
        <taxon>Insecta</taxon>
        <taxon>Pterygota</taxon>
        <taxon>Neoptera</taxon>
        <taxon>Polyneoptera</taxon>
        <taxon>Dictyoptera</taxon>
        <taxon>Blattodea</taxon>
        <taxon>Blaberoidea</taxon>
        <taxon>Blaberidae</taxon>
        <taxon>Diplopterinae</taxon>
        <taxon>Diploptera</taxon>
    </lineage>
</organism>
<feature type="region of interest" description="Disordered" evidence="1">
    <location>
        <begin position="121"/>
        <end position="143"/>
    </location>
</feature>
<gene>
    <name evidence="2" type="ORF">L9F63_005453</name>
</gene>
<proteinExistence type="predicted"/>
<accession>A0AAD8E5S8</accession>
<dbReference type="AlphaFoldDB" id="A0AAD8E5S8"/>
<feature type="region of interest" description="Disordered" evidence="1">
    <location>
        <begin position="1"/>
        <end position="38"/>
    </location>
</feature>
<feature type="non-terminal residue" evidence="2">
    <location>
        <position position="143"/>
    </location>
</feature>
<sequence length="143" mass="14529">SRAPLGPSVGSNNSSAVSTIPSSGEEQGEQNNFEVSTVNHSTSAVNSIVFLNAASSNNIPNSIICNDNTNSSNVRGLSLNSFISDNGDNSTSSIPSENPNMERLGVVTVNSNVRGVFVKNEPQEGNSTAAGSTGGIAKSAGNT</sequence>
<name>A0AAD8E5S8_DIPPU</name>
<protein>
    <submittedName>
        <fullName evidence="2">Uncharacterized protein</fullName>
    </submittedName>
</protein>
<reference evidence="2" key="1">
    <citation type="journal article" date="2023" name="IScience">
        <title>Live-bearing cockroach genome reveals convergent evolutionary mechanisms linked to viviparity in insects and beyond.</title>
        <authorList>
            <person name="Fouks B."/>
            <person name="Harrison M.C."/>
            <person name="Mikhailova A.A."/>
            <person name="Marchal E."/>
            <person name="English S."/>
            <person name="Carruthers M."/>
            <person name="Jennings E.C."/>
            <person name="Chiamaka E.L."/>
            <person name="Frigard R.A."/>
            <person name="Pippel M."/>
            <person name="Attardo G.M."/>
            <person name="Benoit J.B."/>
            <person name="Bornberg-Bauer E."/>
            <person name="Tobe S.S."/>
        </authorList>
    </citation>
    <scope>NUCLEOTIDE SEQUENCE</scope>
    <source>
        <strain evidence="2">Stay&amp;Tobe</strain>
    </source>
</reference>
<evidence type="ECO:0000313" key="3">
    <source>
        <dbReference type="Proteomes" id="UP001233999"/>
    </source>
</evidence>
<comment type="caution">
    <text evidence="2">The sequence shown here is derived from an EMBL/GenBank/DDBJ whole genome shotgun (WGS) entry which is preliminary data.</text>
</comment>
<evidence type="ECO:0000313" key="2">
    <source>
        <dbReference type="EMBL" id="KAJ9578335.1"/>
    </source>
</evidence>
<reference evidence="2" key="2">
    <citation type="submission" date="2023-05" db="EMBL/GenBank/DDBJ databases">
        <authorList>
            <person name="Fouks B."/>
        </authorList>
    </citation>
    <scope>NUCLEOTIDE SEQUENCE</scope>
    <source>
        <strain evidence="2">Stay&amp;Tobe</strain>
        <tissue evidence="2">Testes</tissue>
    </source>
</reference>